<evidence type="ECO:0000313" key="2">
    <source>
        <dbReference type="Proteomes" id="UP001215280"/>
    </source>
</evidence>
<protein>
    <submittedName>
        <fullName evidence="1">Uncharacterized protein</fullName>
    </submittedName>
</protein>
<organism evidence="1 2">
    <name type="scientific">Mycena maculata</name>
    <dbReference type="NCBI Taxonomy" id="230809"/>
    <lineage>
        <taxon>Eukaryota</taxon>
        <taxon>Fungi</taxon>
        <taxon>Dikarya</taxon>
        <taxon>Basidiomycota</taxon>
        <taxon>Agaricomycotina</taxon>
        <taxon>Agaricomycetes</taxon>
        <taxon>Agaricomycetidae</taxon>
        <taxon>Agaricales</taxon>
        <taxon>Marasmiineae</taxon>
        <taxon>Mycenaceae</taxon>
        <taxon>Mycena</taxon>
    </lineage>
</organism>
<dbReference type="AlphaFoldDB" id="A0AAD7JGL3"/>
<reference evidence="1" key="1">
    <citation type="submission" date="2023-03" db="EMBL/GenBank/DDBJ databases">
        <title>Massive genome expansion in bonnet fungi (Mycena s.s.) driven by repeated elements and novel gene families across ecological guilds.</title>
        <authorList>
            <consortium name="Lawrence Berkeley National Laboratory"/>
            <person name="Harder C.B."/>
            <person name="Miyauchi S."/>
            <person name="Viragh M."/>
            <person name="Kuo A."/>
            <person name="Thoen E."/>
            <person name="Andreopoulos B."/>
            <person name="Lu D."/>
            <person name="Skrede I."/>
            <person name="Drula E."/>
            <person name="Henrissat B."/>
            <person name="Morin E."/>
            <person name="Kohler A."/>
            <person name="Barry K."/>
            <person name="LaButti K."/>
            <person name="Morin E."/>
            <person name="Salamov A."/>
            <person name="Lipzen A."/>
            <person name="Mereny Z."/>
            <person name="Hegedus B."/>
            <person name="Baldrian P."/>
            <person name="Stursova M."/>
            <person name="Weitz H."/>
            <person name="Taylor A."/>
            <person name="Grigoriev I.V."/>
            <person name="Nagy L.G."/>
            <person name="Martin F."/>
            <person name="Kauserud H."/>
        </authorList>
    </citation>
    <scope>NUCLEOTIDE SEQUENCE</scope>
    <source>
        <strain evidence="1">CBHHK188m</strain>
    </source>
</reference>
<sequence>MAPICLTLPLWRACRLKAGTLAQLLCIFGPLFGAHRNQSSPVFGPLASLLRPQSTLRHHGLRLSARSLRWNSPLPFPSVPLSAAHPTYLSDRVHQSNKEQALAGRINGQPYKALVPGTN</sequence>
<gene>
    <name evidence="1" type="ORF">DFH07DRAFT_770671</name>
</gene>
<dbReference type="EMBL" id="JARJLG010000039">
    <property type="protein sequence ID" value="KAJ7764020.1"/>
    <property type="molecule type" value="Genomic_DNA"/>
</dbReference>
<name>A0AAD7JGL3_9AGAR</name>
<keyword evidence="2" id="KW-1185">Reference proteome</keyword>
<proteinExistence type="predicted"/>
<accession>A0AAD7JGL3</accession>
<dbReference type="Proteomes" id="UP001215280">
    <property type="component" value="Unassembled WGS sequence"/>
</dbReference>
<comment type="caution">
    <text evidence="1">The sequence shown here is derived from an EMBL/GenBank/DDBJ whole genome shotgun (WGS) entry which is preliminary data.</text>
</comment>
<evidence type="ECO:0000313" key="1">
    <source>
        <dbReference type="EMBL" id="KAJ7764020.1"/>
    </source>
</evidence>